<sequence length="253" mass="24917">MTPAGRDPARSVLLTAGGIGLAVAVGAGVVLLTEGGPQSRSRPAVEAPQVVLPDAEAAAGAPADASPGVPAAAWVREAASRTGVPDRAMQAYATAALALADEEPGCGLGWNTLAAIGQVESVHGTIAGGALGADGVAKPAIVGIPLDGDGVASIPDTDGGRLDGDRTWDRAVGPMQFIPSTWERWAADGDGDGAADPQDVDDAALAAARYLCSGGGSLATAEGWTAAVTSYNNSLEYAAQVAGIASRHASDLG</sequence>
<keyword evidence="1" id="KW-1133">Transmembrane helix</keyword>
<keyword evidence="4" id="KW-1185">Reference proteome</keyword>
<dbReference type="GO" id="GO:0009253">
    <property type="term" value="P:peptidoglycan catabolic process"/>
    <property type="evidence" value="ECO:0007669"/>
    <property type="project" value="TreeGrafter"/>
</dbReference>
<keyword evidence="1" id="KW-0472">Membrane</keyword>
<dbReference type="AlphaFoldDB" id="A0A286H375"/>
<feature type="domain" description="Transglycosylase SLT" evidence="2">
    <location>
        <begin position="168"/>
        <end position="214"/>
    </location>
</feature>
<dbReference type="OrthoDB" id="9796191at2"/>
<feature type="transmembrane region" description="Helical" evidence="1">
    <location>
        <begin position="12"/>
        <end position="32"/>
    </location>
</feature>
<dbReference type="Proteomes" id="UP000219482">
    <property type="component" value="Unassembled WGS sequence"/>
</dbReference>
<dbReference type="Gene3D" id="1.10.530.10">
    <property type="match status" value="1"/>
</dbReference>
<dbReference type="EMBL" id="OCNK01000004">
    <property type="protein sequence ID" value="SOE02235.1"/>
    <property type="molecule type" value="Genomic_DNA"/>
</dbReference>
<dbReference type="RefSeq" id="WP_097185155.1">
    <property type="nucleotide sequence ID" value="NZ_OCNK01000004.1"/>
</dbReference>
<dbReference type="PANTHER" id="PTHR30163">
    <property type="entry name" value="MEMBRANE-BOUND LYTIC MUREIN TRANSGLYCOSYLASE B"/>
    <property type="match status" value="1"/>
</dbReference>
<dbReference type="PANTHER" id="PTHR30163:SF8">
    <property type="entry name" value="LYTIC MUREIN TRANSGLYCOSYLASE"/>
    <property type="match status" value="1"/>
</dbReference>
<dbReference type="InterPro" id="IPR043426">
    <property type="entry name" value="MltB-like"/>
</dbReference>
<evidence type="ECO:0000259" key="2">
    <source>
        <dbReference type="Pfam" id="PF13406"/>
    </source>
</evidence>
<gene>
    <name evidence="3" type="ORF">SAMN06272739_3437</name>
</gene>
<dbReference type="SUPFAM" id="SSF53955">
    <property type="entry name" value="Lysozyme-like"/>
    <property type="match status" value="1"/>
</dbReference>
<reference evidence="4" key="1">
    <citation type="submission" date="2017-09" db="EMBL/GenBank/DDBJ databases">
        <authorList>
            <person name="Varghese N."/>
            <person name="Submissions S."/>
        </authorList>
    </citation>
    <scope>NUCLEOTIDE SEQUENCE [LARGE SCALE GENOMIC DNA]</scope>
    <source>
        <strain evidence="4">DSM 44270</strain>
    </source>
</reference>
<dbReference type="GO" id="GO:0008933">
    <property type="term" value="F:peptidoglycan lytic transglycosylase activity"/>
    <property type="evidence" value="ECO:0007669"/>
    <property type="project" value="TreeGrafter"/>
</dbReference>
<protein>
    <submittedName>
        <fullName evidence="3">Transglycosylase SLT domain-containing protein</fullName>
    </submittedName>
</protein>
<keyword evidence="1" id="KW-0812">Transmembrane</keyword>
<evidence type="ECO:0000313" key="3">
    <source>
        <dbReference type="EMBL" id="SOE02235.1"/>
    </source>
</evidence>
<evidence type="ECO:0000313" key="4">
    <source>
        <dbReference type="Proteomes" id="UP000219482"/>
    </source>
</evidence>
<evidence type="ECO:0000256" key="1">
    <source>
        <dbReference type="SAM" id="Phobius"/>
    </source>
</evidence>
<dbReference type="InterPro" id="IPR031304">
    <property type="entry name" value="SLT_2"/>
</dbReference>
<proteinExistence type="predicted"/>
<accession>A0A286H375</accession>
<organism evidence="3 4">
    <name type="scientific">Blastococcus haudaquaticus</name>
    <dbReference type="NCBI Taxonomy" id="1938745"/>
    <lineage>
        <taxon>Bacteria</taxon>
        <taxon>Bacillati</taxon>
        <taxon>Actinomycetota</taxon>
        <taxon>Actinomycetes</taxon>
        <taxon>Geodermatophilales</taxon>
        <taxon>Geodermatophilaceae</taxon>
        <taxon>Blastococcus</taxon>
    </lineage>
</organism>
<dbReference type="Pfam" id="PF13406">
    <property type="entry name" value="SLT_2"/>
    <property type="match status" value="1"/>
</dbReference>
<name>A0A286H375_9ACTN</name>
<dbReference type="InterPro" id="IPR023346">
    <property type="entry name" value="Lysozyme-like_dom_sf"/>
</dbReference>